<evidence type="ECO:0000313" key="7">
    <source>
        <dbReference type="EMBL" id="GGB43736.1"/>
    </source>
</evidence>
<accession>A0A9W5TXL7</accession>
<gene>
    <name evidence="7" type="ORF">GCM10011409_21640</name>
</gene>
<proteinExistence type="inferred from homology"/>
<dbReference type="Proteomes" id="UP000621492">
    <property type="component" value="Unassembled WGS sequence"/>
</dbReference>
<keyword evidence="3" id="KW-0274">FAD</keyword>
<dbReference type="Gene3D" id="3.50.50.60">
    <property type="entry name" value="FAD/NAD(P)-binding domain"/>
    <property type="match status" value="1"/>
</dbReference>
<dbReference type="PANTHER" id="PTHR43104">
    <property type="entry name" value="L-2-HYDROXYGLUTARATE DEHYDROGENASE, MITOCHONDRIAL"/>
    <property type="match status" value="1"/>
</dbReference>
<dbReference type="InterPro" id="IPR006076">
    <property type="entry name" value="FAD-dep_OxRdtase"/>
</dbReference>
<dbReference type="Gene3D" id="3.30.9.10">
    <property type="entry name" value="D-Amino Acid Oxidase, subunit A, domain 2"/>
    <property type="match status" value="1"/>
</dbReference>
<dbReference type="GO" id="GO:0005737">
    <property type="term" value="C:cytoplasm"/>
    <property type="evidence" value="ECO:0007669"/>
    <property type="project" value="TreeGrafter"/>
</dbReference>
<sequence length="402" mass="44922">MKFDFAIVGAGIVGLSVGMALSQQYKNASILILDKEAEISLHQTGRNSGVIHSGIYYKPGSLKAKLAKTGNKQMVEFCKTYGVKHEVCGKVIVATEEKELSLLENLYKRGVENGLRVERITADEVKEIEPHVNGIAGIRVPSTGIVDYREVAASFARIIEKGNGIIALNTEVQSIDEEDEAVTLHTNKGDFQTRFLINCAGLLSDRVAEMSHVKTDLRIVPFRGEYYELKKDRRHLVKNMIYPVPNPDFPFLGVHFTRMNDGRVLIGPNAVLSFKREGYQKTSFLWKDFMETIAYPGFQKLAMENASEGLREMYRSFSKKQFIKDVQKFIPEIKREDLVPAKAGVRAQALDSDGALLDDFVIIQNKQMIHVCNAPSPAATASIEIGREIVKYLTKSISIFGQ</sequence>
<reference evidence="7" key="1">
    <citation type="journal article" date="2014" name="Int. J. Syst. Evol. Microbiol.">
        <title>Complete genome sequence of Corynebacterium casei LMG S-19264T (=DSM 44701T), isolated from a smear-ripened cheese.</title>
        <authorList>
            <consortium name="US DOE Joint Genome Institute (JGI-PGF)"/>
            <person name="Walter F."/>
            <person name="Albersmeier A."/>
            <person name="Kalinowski J."/>
            <person name="Ruckert C."/>
        </authorList>
    </citation>
    <scope>NUCLEOTIDE SEQUENCE</scope>
    <source>
        <strain evidence="7">CGMCC 1.15454</strain>
    </source>
</reference>
<evidence type="ECO:0000256" key="5">
    <source>
        <dbReference type="ARBA" id="ARBA00037941"/>
    </source>
</evidence>
<keyword evidence="4" id="KW-0560">Oxidoreductase</keyword>
<protein>
    <submittedName>
        <fullName evidence="7">Hydroxyglutarate oxidase</fullName>
    </submittedName>
</protein>
<evidence type="ECO:0000256" key="2">
    <source>
        <dbReference type="ARBA" id="ARBA00022630"/>
    </source>
</evidence>
<organism evidence="7 8">
    <name type="scientific">Lentibacillus populi</name>
    <dbReference type="NCBI Taxonomy" id="1827502"/>
    <lineage>
        <taxon>Bacteria</taxon>
        <taxon>Bacillati</taxon>
        <taxon>Bacillota</taxon>
        <taxon>Bacilli</taxon>
        <taxon>Bacillales</taxon>
        <taxon>Bacillaceae</taxon>
        <taxon>Lentibacillus</taxon>
    </lineage>
</organism>
<dbReference type="PANTHER" id="PTHR43104:SF2">
    <property type="entry name" value="L-2-HYDROXYGLUTARATE DEHYDROGENASE, MITOCHONDRIAL"/>
    <property type="match status" value="1"/>
</dbReference>
<keyword evidence="2" id="KW-0285">Flavoprotein</keyword>
<feature type="domain" description="FAD dependent oxidoreductase" evidence="6">
    <location>
        <begin position="4"/>
        <end position="390"/>
    </location>
</feature>
<evidence type="ECO:0000259" key="6">
    <source>
        <dbReference type="Pfam" id="PF01266"/>
    </source>
</evidence>
<dbReference type="EMBL" id="BMJD01000015">
    <property type="protein sequence ID" value="GGB43736.1"/>
    <property type="molecule type" value="Genomic_DNA"/>
</dbReference>
<dbReference type="GO" id="GO:0047545">
    <property type="term" value="F:(S)-2-hydroxyglutarate dehydrogenase activity"/>
    <property type="evidence" value="ECO:0007669"/>
    <property type="project" value="TreeGrafter"/>
</dbReference>
<comment type="caution">
    <text evidence="7">The sequence shown here is derived from an EMBL/GenBank/DDBJ whole genome shotgun (WGS) entry which is preliminary data.</text>
</comment>
<reference evidence="7" key="2">
    <citation type="submission" date="2020-09" db="EMBL/GenBank/DDBJ databases">
        <authorList>
            <person name="Sun Q."/>
            <person name="Zhou Y."/>
        </authorList>
    </citation>
    <scope>NUCLEOTIDE SEQUENCE</scope>
    <source>
        <strain evidence="7">CGMCC 1.15454</strain>
    </source>
</reference>
<evidence type="ECO:0000256" key="1">
    <source>
        <dbReference type="ARBA" id="ARBA00001974"/>
    </source>
</evidence>
<dbReference type="NCBIfam" id="NF008726">
    <property type="entry name" value="PRK11728.1"/>
    <property type="match status" value="1"/>
</dbReference>
<dbReference type="InterPro" id="IPR036188">
    <property type="entry name" value="FAD/NAD-bd_sf"/>
</dbReference>
<comment type="similarity">
    <text evidence="5">Belongs to the L2HGDH family.</text>
</comment>
<comment type="cofactor">
    <cofactor evidence="1">
        <name>FAD</name>
        <dbReference type="ChEBI" id="CHEBI:57692"/>
    </cofactor>
</comment>
<evidence type="ECO:0000313" key="8">
    <source>
        <dbReference type="Proteomes" id="UP000621492"/>
    </source>
</evidence>
<evidence type="ECO:0000256" key="3">
    <source>
        <dbReference type="ARBA" id="ARBA00022827"/>
    </source>
</evidence>
<dbReference type="RefSeq" id="WP_268811349.1">
    <property type="nucleotide sequence ID" value="NZ_BMJD01000015.1"/>
</dbReference>
<dbReference type="AlphaFoldDB" id="A0A9W5TXL7"/>
<keyword evidence="8" id="KW-1185">Reference proteome</keyword>
<dbReference type="SUPFAM" id="SSF51905">
    <property type="entry name" value="FAD/NAD(P)-binding domain"/>
    <property type="match status" value="1"/>
</dbReference>
<dbReference type="Pfam" id="PF01266">
    <property type="entry name" value="DAO"/>
    <property type="match status" value="1"/>
</dbReference>
<name>A0A9W5TXL7_9BACI</name>
<evidence type="ECO:0000256" key="4">
    <source>
        <dbReference type="ARBA" id="ARBA00023002"/>
    </source>
</evidence>